<organism evidence="1 4">
    <name type="scientific">Rhizobium etli</name>
    <dbReference type="NCBI Taxonomy" id="29449"/>
    <lineage>
        <taxon>Bacteria</taxon>
        <taxon>Pseudomonadati</taxon>
        <taxon>Pseudomonadota</taxon>
        <taxon>Alphaproteobacteria</taxon>
        <taxon>Hyphomicrobiales</taxon>
        <taxon>Rhizobiaceae</taxon>
        <taxon>Rhizobium/Agrobacterium group</taxon>
        <taxon>Rhizobium</taxon>
    </lineage>
</organism>
<protein>
    <submittedName>
        <fullName evidence="1">Uncharacterized protein</fullName>
    </submittedName>
</protein>
<proteinExistence type="predicted"/>
<dbReference type="Proteomes" id="UP000557344">
    <property type="component" value="Unassembled WGS sequence"/>
</dbReference>
<sequence length="74" mass="8424">MSPATIGFCQKSVMNVSKDACPARCRSRLSCRKIWLFLTNYKGNRGRLPDLCPFSNRMRGRLSQTPCWSKLVIA</sequence>
<dbReference type="Proteomes" id="UP000523431">
    <property type="component" value="Unassembled WGS sequence"/>
</dbReference>
<evidence type="ECO:0000313" key="2">
    <source>
        <dbReference type="EMBL" id="MBB4535866.1"/>
    </source>
</evidence>
<accession>A0A7W6VAK4</accession>
<dbReference type="EMBL" id="JACIID010000004">
    <property type="protein sequence ID" value="MBB4535866.1"/>
    <property type="molecule type" value="Genomic_DNA"/>
</dbReference>
<reference evidence="3 4" key="1">
    <citation type="submission" date="2020-08" db="EMBL/GenBank/DDBJ databases">
        <title>Genomic Encyclopedia of Type Strains, Phase IV (KMG-V): Genome sequencing to study the core and pangenomes of soil and plant-associated prokaryotes.</title>
        <authorList>
            <person name="Whitman W."/>
        </authorList>
    </citation>
    <scope>NUCLEOTIDE SEQUENCE [LARGE SCALE GENOMIC DNA]</scope>
    <source>
        <strain evidence="1 4">SEMIA 471</strain>
        <strain evidence="2 3">SEMIA 489</strain>
    </source>
</reference>
<dbReference type="EMBL" id="JACIHU010000004">
    <property type="protein sequence ID" value="MBB4479809.1"/>
    <property type="molecule type" value="Genomic_DNA"/>
</dbReference>
<name>A0A7W6VAK4_RHIET</name>
<evidence type="ECO:0000313" key="1">
    <source>
        <dbReference type="EMBL" id="MBB4479809.1"/>
    </source>
</evidence>
<evidence type="ECO:0000313" key="3">
    <source>
        <dbReference type="Proteomes" id="UP000523431"/>
    </source>
</evidence>
<dbReference type="AlphaFoldDB" id="A0A7W6VAK4"/>
<gene>
    <name evidence="1" type="ORF">GGE46_002390</name>
    <name evidence="2" type="ORF">GGE57_002615</name>
</gene>
<evidence type="ECO:0000313" key="4">
    <source>
        <dbReference type="Proteomes" id="UP000557344"/>
    </source>
</evidence>
<comment type="caution">
    <text evidence="1">The sequence shown here is derived from an EMBL/GenBank/DDBJ whole genome shotgun (WGS) entry which is preliminary data.</text>
</comment>